<evidence type="ECO:0000256" key="2">
    <source>
        <dbReference type="SAM" id="Phobius"/>
    </source>
</evidence>
<proteinExistence type="predicted"/>
<feature type="transmembrane region" description="Helical" evidence="2">
    <location>
        <begin position="100"/>
        <end position="118"/>
    </location>
</feature>
<feature type="transmembrane region" description="Helical" evidence="2">
    <location>
        <begin position="6"/>
        <end position="24"/>
    </location>
</feature>
<organism evidence="3 4">
    <name type="scientific">Janibacter alittae</name>
    <dbReference type="NCBI Taxonomy" id="3115209"/>
    <lineage>
        <taxon>Bacteria</taxon>
        <taxon>Bacillati</taxon>
        <taxon>Actinomycetota</taxon>
        <taxon>Actinomycetes</taxon>
        <taxon>Micrococcales</taxon>
        <taxon>Intrasporangiaceae</taxon>
        <taxon>Janibacter</taxon>
    </lineage>
</organism>
<keyword evidence="4" id="KW-1185">Reference proteome</keyword>
<protein>
    <submittedName>
        <fullName evidence="3">Uncharacterized protein</fullName>
    </submittedName>
</protein>
<feature type="transmembrane region" description="Helical" evidence="2">
    <location>
        <begin position="124"/>
        <end position="144"/>
    </location>
</feature>
<reference evidence="3 4" key="1">
    <citation type="submission" date="2024-02" db="EMBL/GenBank/DDBJ databases">
        <title>Janibacter sp. nov., isolated from gut of marine sandworm.</title>
        <authorList>
            <person name="Kim B."/>
            <person name="Jun M.O."/>
            <person name="Shin N.-R."/>
        </authorList>
    </citation>
    <scope>NUCLEOTIDE SEQUENCE [LARGE SCALE GENOMIC DNA]</scope>
    <source>
        <strain evidence="3 4">A1S7</strain>
    </source>
</reference>
<evidence type="ECO:0000313" key="3">
    <source>
        <dbReference type="EMBL" id="WXB76841.1"/>
    </source>
</evidence>
<name>A0ABZ2MIE5_9MICO</name>
<evidence type="ECO:0000256" key="1">
    <source>
        <dbReference type="SAM" id="MobiDB-lite"/>
    </source>
</evidence>
<gene>
    <name evidence="3" type="ORF">V1351_01930</name>
</gene>
<keyword evidence="2" id="KW-1133">Transmembrane helix</keyword>
<dbReference type="EMBL" id="CP144913">
    <property type="protein sequence ID" value="WXB76841.1"/>
    <property type="molecule type" value="Genomic_DNA"/>
</dbReference>
<keyword evidence="2" id="KW-0472">Membrane</keyword>
<evidence type="ECO:0000313" key="4">
    <source>
        <dbReference type="Proteomes" id="UP001382727"/>
    </source>
</evidence>
<sequence>MQPSSLIFVLVVAIWAVYLLQYWIKRRDHLSTVRSVDRFSAAMRVLDDHRMGRRLAEPTPRSYSVAPTRAARPEVTVKHAETPPARVAPVVGVPRRLRGLVLLGLVALLPVVALVAAFGPLPWWTVAVPLVGAVVAFAWLRRAVVAERSASRRVGVERRRAMTPRVERPVAPTRTAAPATPARAAAPAAARPVSRSTRVYDVAEESAPSVDEVIEPVARTPVAEPEPGTWQPTPVPRPMYTMKAKAERPAPAPVPTAAAPVPAGDVPQVIEVEDEDLPALADWA</sequence>
<keyword evidence="2" id="KW-0812">Transmembrane</keyword>
<dbReference type="Proteomes" id="UP001382727">
    <property type="component" value="Chromosome"/>
</dbReference>
<dbReference type="RefSeq" id="WP_338750203.1">
    <property type="nucleotide sequence ID" value="NZ_CP144913.1"/>
</dbReference>
<accession>A0ABZ2MIE5</accession>
<feature type="region of interest" description="Disordered" evidence="1">
    <location>
        <begin position="171"/>
        <end position="190"/>
    </location>
</feature>